<evidence type="ECO:0000256" key="4">
    <source>
        <dbReference type="ARBA" id="ARBA00023163"/>
    </source>
</evidence>
<keyword evidence="3" id="KW-0238">DNA-binding</keyword>
<comment type="caution">
    <text evidence="6">The sequence shown here is derived from an EMBL/GenBank/DDBJ whole genome shotgun (WGS) entry which is preliminary data.</text>
</comment>
<keyword evidence="2" id="KW-0805">Transcription regulation</keyword>
<evidence type="ECO:0000313" key="7">
    <source>
        <dbReference type="Proteomes" id="UP001414441"/>
    </source>
</evidence>
<protein>
    <submittedName>
        <fullName evidence="6">LysR substrate-binding domain-containing protein</fullName>
    </submittedName>
</protein>
<name>A0ABV0D2P3_9GAMM</name>
<dbReference type="Gene3D" id="3.40.190.10">
    <property type="entry name" value="Periplasmic binding protein-like II"/>
    <property type="match status" value="1"/>
</dbReference>
<dbReference type="RefSeq" id="WP_347162355.1">
    <property type="nucleotide sequence ID" value="NZ_JBDLOB010000001.1"/>
</dbReference>
<keyword evidence="7" id="KW-1185">Reference proteome</keyword>
<dbReference type="SUPFAM" id="SSF53850">
    <property type="entry name" value="Periplasmic binding protein-like II"/>
    <property type="match status" value="1"/>
</dbReference>
<proteinExistence type="inferred from homology"/>
<comment type="similarity">
    <text evidence="1">Belongs to the LysR transcriptional regulatory family.</text>
</comment>
<dbReference type="PANTHER" id="PTHR30118:SF15">
    <property type="entry name" value="TRANSCRIPTIONAL REGULATORY PROTEIN"/>
    <property type="match status" value="1"/>
</dbReference>
<dbReference type="Proteomes" id="UP001414441">
    <property type="component" value="Unassembled WGS sequence"/>
</dbReference>
<organism evidence="6 7">
    <name type="scientific">Psychrobacter proteolyticus</name>
    <dbReference type="NCBI Taxonomy" id="147825"/>
    <lineage>
        <taxon>Bacteria</taxon>
        <taxon>Pseudomonadati</taxon>
        <taxon>Pseudomonadota</taxon>
        <taxon>Gammaproteobacteria</taxon>
        <taxon>Moraxellales</taxon>
        <taxon>Moraxellaceae</taxon>
        <taxon>Psychrobacter</taxon>
    </lineage>
</organism>
<evidence type="ECO:0000259" key="5">
    <source>
        <dbReference type="Pfam" id="PF03466"/>
    </source>
</evidence>
<dbReference type="InterPro" id="IPR005119">
    <property type="entry name" value="LysR_subst-bd"/>
</dbReference>
<evidence type="ECO:0000256" key="1">
    <source>
        <dbReference type="ARBA" id="ARBA00009437"/>
    </source>
</evidence>
<keyword evidence="4" id="KW-0804">Transcription</keyword>
<sequence>MTGCGNTFATEPLTLVQVAAHVQLVVSPSHANLRGSHDQWFAEKGLKRNIVMSVPSFSAVPDILHTTDMIAFFLRDYCRAVRSKSLRLKHCRLLLRSSQHGIHVLLTAAHIVG</sequence>
<reference evidence="6 7" key="1">
    <citation type="submission" date="2024-05" db="EMBL/GenBank/DDBJ databases">
        <title>Genome sequencing of Marine Estuary Bacteria, Pseudoalteromonas distincta strain FA, Psychrobacter proteolyticus strain EA, and Shewanella baltica strain CA.</title>
        <authorList>
            <person name="Dieffenbach S.A."/>
            <person name="Maclea K.S."/>
        </authorList>
    </citation>
    <scope>NUCLEOTIDE SEQUENCE [LARGE SCALE GENOMIC DNA]</scope>
    <source>
        <strain evidence="6 7">EA</strain>
    </source>
</reference>
<accession>A0ABV0D2P3</accession>
<dbReference type="InterPro" id="IPR050389">
    <property type="entry name" value="LysR-type_TF"/>
</dbReference>
<feature type="domain" description="LysR substrate-binding" evidence="5">
    <location>
        <begin position="10"/>
        <end position="89"/>
    </location>
</feature>
<gene>
    <name evidence="6" type="ORF">ABFV72_02855</name>
</gene>
<dbReference type="Pfam" id="PF03466">
    <property type="entry name" value="LysR_substrate"/>
    <property type="match status" value="1"/>
</dbReference>
<evidence type="ECO:0000256" key="2">
    <source>
        <dbReference type="ARBA" id="ARBA00023015"/>
    </source>
</evidence>
<evidence type="ECO:0000256" key="3">
    <source>
        <dbReference type="ARBA" id="ARBA00023125"/>
    </source>
</evidence>
<dbReference type="PANTHER" id="PTHR30118">
    <property type="entry name" value="HTH-TYPE TRANSCRIPTIONAL REGULATOR LEUO-RELATED"/>
    <property type="match status" value="1"/>
</dbReference>
<dbReference type="EMBL" id="JBDLOB010000001">
    <property type="protein sequence ID" value="MEN8624946.1"/>
    <property type="molecule type" value="Genomic_DNA"/>
</dbReference>
<evidence type="ECO:0000313" key="6">
    <source>
        <dbReference type="EMBL" id="MEN8624946.1"/>
    </source>
</evidence>